<feature type="signal peptide" evidence="3">
    <location>
        <begin position="1"/>
        <end position="15"/>
    </location>
</feature>
<sequence>MRWIVVLFLVAGVSAKSIKKRFGIPTNIADTCDYRFDSATYVADPTNCQSYYQCDNGWPILKQCPENTIWTPLGKLDGLCRQPQVARNDICGFVPTDIRQEDLGVFDPAFGKCEFTCADAQQCIAWSAVCDGRANCDDASDEVDCAEPCDTERCRLPDCRCSGSSIPANLTVNEVPQIVMLTWESALRVQDQSHIIEGLLKKIQPNRRRELRRNPNGCPFSMTFFVEHQFTNYALAQYLYANGHEIATMSVR</sequence>
<keyword evidence="5" id="KW-1185">Reference proteome</keyword>
<keyword evidence="3" id="KW-0732">Signal</keyword>
<proteinExistence type="predicted"/>
<comment type="caution">
    <text evidence="2">Lacks conserved residue(s) required for the propagation of feature annotation.</text>
</comment>
<reference evidence="6" key="1">
    <citation type="submission" date="2025-08" db="UniProtKB">
        <authorList>
            <consortium name="RefSeq"/>
        </authorList>
    </citation>
    <scope>IDENTIFICATION</scope>
</reference>
<evidence type="ECO:0000256" key="2">
    <source>
        <dbReference type="PROSITE-ProRule" id="PRU00124"/>
    </source>
</evidence>
<protein>
    <submittedName>
        <fullName evidence="6">Uncharacterized protein LOC106809132</fullName>
    </submittedName>
</protein>
<dbReference type="GeneID" id="106809132"/>
<dbReference type="InterPro" id="IPR036508">
    <property type="entry name" value="Chitin-bd_dom_sf"/>
</dbReference>
<dbReference type="SMART" id="SM00192">
    <property type="entry name" value="LDLa"/>
    <property type="match status" value="1"/>
</dbReference>
<gene>
    <name evidence="6" type="primary">LOC106809132</name>
</gene>
<feature type="disulfide bond" evidence="2">
    <location>
        <begin position="130"/>
        <end position="145"/>
    </location>
</feature>
<dbReference type="InterPro" id="IPR036055">
    <property type="entry name" value="LDL_receptor-like_sf"/>
</dbReference>
<dbReference type="SMART" id="SM00494">
    <property type="entry name" value="ChtBD2"/>
    <property type="match status" value="1"/>
</dbReference>
<dbReference type="SUPFAM" id="SSF57424">
    <property type="entry name" value="LDL receptor-like module"/>
    <property type="match status" value="1"/>
</dbReference>
<feature type="domain" description="Chitin-binding type-2" evidence="4">
    <location>
        <begin position="29"/>
        <end position="93"/>
    </location>
</feature>
<dbReference type="PROSITE" id="PS50068">
    <property type="entry name" value="LDLRA_2"/>
    <property type="match status" value="1"/>
</dbReference>
<dbReference type="PROSITE" id="PS01209">
    <property type="entry name" value="LDLRA_1"/>
    <property type="match status" value="1"/>
</dbReference>
<evidence type="ECO:0000256" key="1">
    <source>
        <dbReference type="ARBA" id="ARBA00023157"/>
    </source>
</evidence>
<evidence type="ECO:0000256" key="3">
    <source>
        <dbReference type="SAM" id="SignalP"/>
    </source>
</evidence>
<feature type="chain" id="PRO_5045978483" evidence="3">
    <location>
        <begin position="16"/>
        <end position="252"/>
    </location>
</feature>
<dbReference type="InterPro" id="IPR023415">
    <property type="entry name" value="LDLR_class-A_CS"/>
</dbReference>
<dbReference type="Pfam" id="PF00057">
    <property type="entry name" value="Ldl_recept_a"/>
    <property type="match status" value="1"/>
</dbReference>
<dbReference type="PANTHER" id="PTHR45985">
    <property type="match status" value="1"/>
</dbReference>
<name>A0ABM1E5X2_PRICU</name>
<dbReference type="Gene3D" id="4.10.400.10">
    <property type="entry name" value="Low-density Lipoprotein Receptor"/>
    <property type="match status" value="1"/>
</dbReference>
<dbReference type="PANTHER" id="PTHR45985:SF3">
    <property type="entry name" value="CHITIN DEACETYLASE-LIKE 4"/>
    <property type="match status" value="1"/>
</dbReference>
<organism evidence="5 6">
    <name type="scientific">Priapulus caudatus</name>
    <name type="common">Priapulid worm</name>
    <dbReference type="NCBI Taxonomy" id="37621"/>
    <lineage>
        <taxon>Eukaryota</taxon>
        <taxon>Metazoa</taxon>
        <taxon>Ecdysozoa</taxon>
        <taxon>Scalidophora</taxon>
        <taxon>Priapulida</taxon>
        <taxon>Priapulimorpha</taxon>
        <taxon>Priapulimorphida</taxon>
        <taxon>Priapulidae</taxon>
        <taxon>Priapulus</taxon>
    </lineage>
</organism>
<dbReference type="InterPro" id="IPR002557">
    <property type="entry name" value="Chitin-bd_dom"/>
</dbReference>
<dbReference type="InterPro" id="IPR052740">
    <property type="entry name" value="CE4"/>
</dbReference>
<evidence type="ECO:0000313" key="5">
    <source>
        <dbReference type="Proteomes" id="UP000695022"/>
    </source>
</evidence>
<dbReference type="CDD" id="cd00112">
    <property type="entry name" value="LDLa"/>
    <property type="match status" value="1"/>
</dbReference>
<keyword evidence="1 2" id="KW-1015">Disulfide bond</keyword>
<dbReference type="RefSeq" id="XP_014667593.1">
    <property type="nucleotide sequence ID" value="XM_014812107.1"/>
</dbReference>
<evidence type="ECO:0000313" key="6">
    <source>
        <dbReference type="RefSeq" id="XP_014667593.1"/>
    </source>
</evidence>
<dbReference type="SUPFAM" id="SSF57625">
    <property type="entry name" value="Invertebrate chitin-binding proteins"/>
    <property type="match status" value="1"/>
</dbReference>
<evidence type="ECO:0000259" key="4">
    <source>
        <dbReference type="PROSITE" id="PS50940"/>
    </source>
</evidence>
<dbReference type="InterPro" id="IPR002172">
    <property type="entry name" value="LDrepeatLR_classA_rpt"/>
</dbReference>
<dbReference type="PROSITE" id="PS50940">
    <property type="entry name" value="CHIT_BIND_II"/>
    <property type="match status" value="1"/>
</dbReference>
<accession>A0ABM1E5X2</accession>
<dbReference type="Pfam" id="PF01607">
    <property type="entry name" value="CBM_14"/>
    <property type="match status" value="1"/>
</dbReference>
<dbReference type="Proteomes" id="UP000695022">
    <property type="component" value="Unplaced"/>
</dbReference>
<dbReference type="Gene3D" id="2.170.140.10">
    <property type="entry name" value="Chitin binding domain"/>
    <property type="match status" value="1"/>
</dbReference>